<proteinExistence type="predicted"/>
<organism evidence="1 2">
    <name type="scientific">Cupriavidus lacunae</name>
    <dbReference type="NCBI Taxonomy" id="2666307"/>
    <lineage>
        <taxon>Bacteria</taxon>
        <taxon>Pseudomonadati</taxon>
        <taxon>Pseudomonadota</taxon>
        <taxon>Betaproteobacteria</taxon>
        <taxon>Burkholderiales</taxon>
        <taxon>Burkholderiaceae</taxon>
        <taxon>Cupriavidus</taxon>
    </lineage>
</organism>
<comment type="caution">
    <text evidence="1">The sequence shown here is derived from an EMBL/GenBank/DDBJ whole genome shotgun (WGS) entry which is preliminary data.</text>
</comment>
<dbReference type="AlphaFoldDB" id="A0A370NKF9"/>
<dbReference type="EMBL" id="QKWJ01000072">
    <property type="protein sequence ID" value="RDK06091.1"/>
    <property type="molecule type" value="Genomic_DNA"/>
</dbReference>
<evidence type="ECO:0000313" key="2">
    <source>
        <dbReference type="Proteomes" id="UP000255165"/>
    </source>
</evidence>
<evidence type="ECO:0000313" key="1">
    <source>
        <dbReference type="EMBL" id="RDK06091.1"/>
    </source>
</evidence>
<accession>A0A370NKF9</accession>
<gene>
    <name evidence="1" type="ORF">DN412_33275</name>
</gene>
<protein>
    <submittedName>
        <fullName evidence="1">Uncharacterized protein</fullName>
    </submittedName>
</protein>
<sequence length="65" mass="7077">MEGAHPRFTGVGTGIAPGQLFVHRMLFGCHVLSQQWMAFAFARLFAGKGRLAACLEIEGCNVRRG</sequence>
<keyword evidence="2" id="KW-1185">Reference proteome</keyword>
<name>A0A370NKF9_9BURK</name>
<reference evidence="2" key="1">
    <citation type="submission" date="2018-06" db="EMBL/GenBank/DDBJ databases">
        <authorList>
            <person name="Feng T."/>
            <person name="Jeon C.O."/>
        </authorList>
    </citation>
    <scope>NUCLEOTIDE SEQUENCE [LARGE SCALE GENOMIC DNA]</scope>
    <source>
        <strain evidence="2">S23</strain>
    </source>
</reference>
<dbReference type="Proteomes" id="UP000255165">
    <property type="component" value="Unassembled WGS sequence"/>
</dbReference>